<evidence type="ECO:0000313" key="2">
    <source>
        <dbReference type="EMBL" id="DAE05632.1"/>
    </source>
</evidence>
<accession>A0A8S5PG43</accession>
<sequence>MKKGKMIYFCTVFVLLLIIIFGFAYENNKNDDKNDILVNNQSNTIPIATLTQEPTPTLSPYDKMQSYEEGQYKVGVDIPAGEFVLLATDDSGYFSVTSDANGNDILFNDNFETNSIITIKKNEYVELSRCIAYPSSQFYDELEINQENYGTMLKVGKDIKPGEYKIETDGSSGYYCIYSNSRHDDIVANDNFDNSCYVSVEKGQYLVLSRCRIKK</sequence>
<keyword evidence="1" id="KW-0472">Membrane</keyword>
<keyword evidence="1" id="KW-1133">Transmembrane helix</keyword>
<dbReference type="EMBL" id="BK015413">
    <property type="protein sequence ID" value="DAE05632.1"/>
    <property type="molecule type" value="Genomic_DNA"/>
</dbReference>
<proteinExistence type="predicted"/>
<name>A0A8S5PG43_9CAUD</name>
<organism evidence="2">
    <name type="scientific">Siphoviridae sp. cthL03</name>
    <dbReference type="NCBI Taxonomy" id="2825615"/>
    <lineage>
        <taxon>Viruses</taxon>
        <taxon>Duplodnaviria</taxon>
        <taxon>Heunggongvirae</taxon>
        <taxon>Uroviricota</taxon>
        <taxon>Caudoviricetes</taxon>
    </lineage>
</organism>
<feature type="transmembrane region" description="Helical" evidence="1">
    <location>
        <begin position="7"/>
        <end position="25"/>
    </location>
</feature>
<evidence type="ECO:0000256" key="1">
    <source>
        <dbReference type="SAM" id="Phobius"/>
    </source>
</evidence>
<protein>
    <submittedName>
        <fullName evidence="2">Uncharacterized protein</fullName>
    </submittedName>
</protein>
<keyword evidence="1" id="KW-0812">Transmembrane</keyword>
<reference evidence="2" key="1">
    <citation type="journal article" date="2021" name="Proc. Natl. Acad. Sci. U.S.A.">
        <title>A Catalog of Tens of Thousands of Viruses from Human Metagenomes Reveals Hidden Associations with Chronic Diseases.</title>
        <authorList>
            <person name="Tisza M.J."/>
            <person name="Buck C.B."/>
        </authorList>
    </citation>
    <scope>NUCLEOTIDE SEQUENCE</scope>
    <source>
        <strain evidence="2">CthL03</strain>
    </source>
</reference>